<organism evidence="2 3">
    <name type="scientific">Anaerobutyricum hallii</name>
    <dbReference type="NCBI Taxonomy" id="39488"/>
    <lineage>
        <taxon>Bacteria</taxon>
        <taxon>Bacillati</taxon>
        <taxon>Bacillota</taxon>
        <taxon>Clostridia</taxon>
        <taxon>Lachnospirales</taxon>
        <taxon>Lachnospiraceae</taxon>
        <taxon>Anaerobutyricum</taxon>
    </lineage>
</organism>
<protein>
    <submittedName>
        <fullName evidence="2">Rpn family recombination-promoting nuclease/putative transposase</fullName>
    </submittedName>
</protein>
<gene>
    <name evidence="2" type="ORF">DWZ29_03250</name>
</gene>
<dbReference type="Proteomes" id="UP000283700">
    <property type="component" value="Unassembled WGS sequence"/>
</dbReference>
<evidence type="ECO:0000313" key="3">
    <source>
        <dbReference type="Proteomes" id="UP000283700"/>
    </source>
</evidence>
<dbReference type="PANTHER" id="PTHR41317:SF1">
    <property type="entry name" value="PD-(D_E)XK NUCLEASE FAMILY TRANSPOSASE"/>
    <property type="match status" value="1"/>
</dbReference>
<comment type="caution">
    <text evidence="2">The sequence shown here is derived from an EMBL/GenBank/DDBJ whole genome shotgun (WGS) entry which is preliminary data.</text>
</comment>
<dbReference type="NCBIfam" id="TIGR01784">
    <property type="entry name" value="T_den_put_tspse"/>
    <property type="match status" value="1"/>
</dbReference>
<dbReference type="Pfam" id="PF12784">
    <property type="entry name" value="PDDEXK_2"/>
    <property type="match status" value="1"/>
</dbReference>
<evidence type="ECO:0000313" key="2">
    <source>
        <dbReference type="EMBL" id="RHN16137.1"/>
    </source>
</evidence>
<evidence type="ECO:0000256" key="1">
    <source>
        <dbReference type="SAM" id="MobiDB-lite"/>
    </source>
</evidence>
<dbReference type="RefSeq" id="WP_118485655.1">
    <property type="nucleotide sequence ID" value="NZ_QRQO01000006.1"/>
</dbReference>
<sequence>MARMKPYDELEFVDDFVFCKVMRREEICKKVIELILGVKIKSIRTFDSQHAIELTANGKGVRLDVIVDDDEGTIYNIEMQTSPENEYGKRSRYYQGMIDLETMSRGCEYSELRKCYVIFLCLTDPFRKYRAVYTFENRCVEDLSIRLKDEAYKVVVNPFGRTEGCSEELKSFLGYLRKKTISDTFTQMLDDEVKNVRAHEEWRAEYMLMGIKLREAEEKAKKEGLAEGLAEGRAEGHAEGMTESKTETAKRLAQMGLTIDQIAKAVDASKEDVQEWITMPLR</sequence>
<reference evidence="2 3" key="1">
    <citation type="submission" date="2018-08" db="EMBL/GenBank/DDBJ databases">
        <title>A genome reference for cultivated species of the human gut microbiota.</title>
        <authorList>
            <person name="Zou Y."/>
            <person name="Xue W."/>
            <person name="Luo G."/>
        </authorList>
    </citation>
    <scope>NUCLEOTIDE SEQUENCE [LARGE SCALE GENOMIC DNA]</scope>
    <source>
        <strain evidence="2 3">AF31-17AC</strain>
    </source>
</reference>
<proteinExistence type="predicted"/>
<name>A0A415UDP8_9FIRM</name>
<accession>A0A415UDP8</accession>
<dbReference type="InterPro" id="IPR010106">
    <property type="entry name" value="RpnA"/>
</dbReference>
<dbReference type="PANTHER" id="PTHR41317">
    <property type="entry name" value="PD-(D_E)XK NUCLEASE FAMILY TRANSPOSASE"/>
    <property type="match status" value="1"/>
</dbReference>
<feature type="region of interest" description="Disordered" evidence="1">
    <location>
        <begin position="224"/>
        <end position="245"/>
    </location>
</feature>
<dbReference type="AlphaFoldDB" id="A0A415UDP8"/>
<dbReference type="EMBL" id="QRQO01000006">
    <property type="protein sequence ID" value="RHN16137.1"/>
    <property type="molecule type" value="Genomic_DNA"/>
</dbReference>